<accession>A0A1M4XYL6</accession>
<reference evidence="3" key="1">
    <citation type="submission" date="2016-11" db="EMBL/GenBank/DDBJ databases">
        <authorList>
            <person name="Varghese N."/>
            <person name="Submissions S."/>
        </authorList>
    </citation>
    <scope>NUCLEOTIDE SEQUENCE [LARGE SCALE GENOMIC DNA]</scope>
    <source>
        <strain evidence="3">DSM 27370</strain>
    </source>
</reference>
<keyword evidence="3" id="KW-1185">Reference proteome</keyword>
<feature type="region of interest" description="Disordered" evidence="1">
    <location>
        <begin position="35"/>
        <end position="60"/>
    </location>
</feature>
<dbReference type="AlphaFoldDB" id="A0A1M4XYL6"/>
<dbReference type="STRING" id="1346286.SAMN05444362_10319"/>
<dbReference type="RefSeq" id="WP_062177115.1">
    <property type="nucleotide sequence ID" value="NZ_BBXL01000003.1"/>
</dbReference>
<protein>
    <submittedName>
        <fullName evidence="2">Uncharacterized protein</fullName>
    </submittedName>
</protein>
<organism evidence="2 3">
    <name type="scientific">Dysgonomonas macrotermitis</name>
    <dbReference type="NCBI Taxonomy" id="1346286"/>
    <lineage>
        <taxon>Bacteria</taxon>
        <taxon>Pseudomonadati</taxon>
        <taxon>Bacteroidota</taxon>
        <taxon>Bacteroidia</taxon>
        <taxon>Bacteroidales</taxon>
        <taxon>Dysgonomonadaceae</taxon>
        <taxon>Dysgonomonas</taxon>
    </lineage>
</organism>
<dbReference type="EMBL" id="FQUC01000003">
    <property type="protein sequence ID" value="SHE98342.1"/>
    <property type="molecule type" value="Genomic_DNA"/>
</dbReference>
<name>A0A1M4XYL6_9BACT</name>
<gene>
    <name evidence="2" type="ORF">SAMN05444362_10319</name>
</gene>
<proteinExistence type="predicted"/>
<evidence type="ECO:0000313" key="3">
    <source>
        <dbReference type="Proteomes" id="UP000184480"/>
    </source>
</evidence>
<sequence>MNNLFDTPQPSQEYKERQEKLIRDTILEIGIVDELQKGSKEPSPQQSGSIVENIIKSLGL</sequence>
<evidence type="ECO:0000256" key="1">
    <source>
        <dbReference type="SAM" id="MobiDB-lite"/>
    </source>
</evidence>
<dbReference type="Proteomes" id="UP000184480">
    <property type="component" value="Unassembled WGS sequence"/>
</dbReference>
<evidence type="ECO:0000313" key="2">
    <source>
        <dbReference type="EMBL" id="SHE98342.1"/>
    </source>
</evidence>